<feature type="region of interest" description="Disordered" evidence="1">
    <location>
        <begin position="121"/>
        <end position="159"/>
    </location>
</feature>
<dbReference type="HOGENOM" id="CLU_1659506_0_0_11"/>
<sequence length="159" mass="16593">MPATGHRWKKEGGGYCSPMSFEPLSTMESALWGLLGSFIVEALELGAALRRAKTLPWNRPDEPGLPAYLASVVLRLAAGAGLAALIGADGQLASPFAAGLLGITAPLLIEKILRQVDMAPAEATTPHHHSTLPLTRSVPPPIAKDQKRAPGEAGSSDVD</sequence>
<gene>
    <name evidence="2" type="ordered locus">Strop_0300</name>
</gene>
<dbReference type="Proteomes" id="UP000000235">
    <property type="component" value="Chromosome"/>
</dbReference>
<organism evidence="2 3">
    <name type="scientific">Salinispora tropica (strain ATCC BAA-916 / DSM 44818 / JCM 13857 / NBRC 105044 / CNB-440)</name>
    <dbReference type="NCBI Taxonomy" id="369723"/>
    <lineage>
        <taxon>Bacteria</taxon>
        <taxon>Bacillati</taxon>
        <taxon>Actinomycetota</taxon>
        <taxon>Actinomycetes</taxon>
        <taxon>Micromonosporales</taxon>
        <taxon>Micromonosporaceae</taxon>
        <taxon>Salinispora</taxon>
    </lineage>
</organism>
<dbReference type="EMBL" id="CP000667">
    <property type="protein sequence ID" value="ABP52785.1"/>
    <property type="molecule type" value="Genomic_DNA"/>
</dbReference>
<evidence type="ECO:0000313" key="2">
    <source>
        <dbReference type="EMBL" id="ABP52785.1"/>
    </source>
</evidence>
<keyword evidence="3" id="KW-1185">Reference proteome</keyword>
<accession>A4X1N5</accession>
<proteinExistence type="predicted"/>
<protein>
    <submittedName>
        <fullName evidence="2">Uncharacterized protein</fullName>
    </submittedName>
</protein>
<dbReference type="eggNOG" id="ENOG502ZP89">
    <property type="taxonomic scope" value="Bacteria"/>
</dbReference>
<evidence type="ECO:0000256" key="1">
    <source>
        <dbReference type="SAM" id="MobiDB-lite"/>
    </source>
</evidence>
<dbReference type="KEGG" id="stp:Strop_0300"/>
<dbReference type="AlphaFoldDB" id="A4X1N5"/>
<evidence type="ECO:0000313" key="3">
    <source>
        <dbReference type="Proteomes" id="UP000000235"/>
    </source>
</evidence>
<name>A4X1N5_SALTO</name>
<reference evidence="3" key="1">
    <citation type="journal article" date="2007" name="Proc. Natl. Acad. Sci. U.S.A.">
        <title>Genome sequencing reveals complex secondary metabolome in the marine actinomycete Salinispora tropica.</title>
        <authorList>
            <person name="Udwary D.W."/>
            <person name="Zeigler L."/>
            <person name="Asolkar R.N."/>
            <person name="Singan V."/>
            <person name="Lapidus A."/>
            <person name="Fenical W."/>
            <person name="Jensen P.R."/>
            <person name="Moore B.S."/>
        </authorList>
    </citation>
    <scope>NUCLEOTIDE SEQUENCE [LARGE SCALE GENOMIC DNA]</scope>
    <source>
        <strain evidence="3">ATCC BAA-916 / DSM 44818 / CNB-440</strain>
    </source>
</reference>